<protein>
    <submittedName>
        <fullName evidence="1">Uncharacterized protein</fullName>
    </submittedName>
</protein>
<evidence type="ECO:0000313" key="1">
    <source>
        <dbReference type="EMBL" id="WOG81110.1"/>
    </source>
</evidence>
<gene>
    <name evidence="1" type="ORF">DCAR_0100255</name>
</gene>
<dbReference type="Proteomes" id="UP000077755">
    <property type="component" value="Chromosome 1"/>
</dbReference>
<name>A0AAF0VZM7_DAUCS</name>
<organism evidence="1 2">
    <name type="scientific">Daucus carota subsp. sativus</name>
    <name type="common">Carrot</name>
    <dbReference type="NCBI Taxonomy" id="79200"/>
    <lineage>
        <taxon>Eukaryota</taxon>
        <taxon>Viridiplantae</taxon>
        <taxon>Streptophyta</taxon>
        <taxon>Embryophyta</taxon>
        <taxon>Tracheophyta</taxon>
        <taxon>Spermatophyta</taxon>
        <taxon>Magnoliopsida</taxon>
        <taxon>eudicotyledons</taxon>
        <taxon>Gunneridae</taxon>
        <taxon>Pentapetalae</taxon>
        <taxon>asterids</taxon>
        <taxon>campanulids</taxon>
        <taxon>Apiales</taxon>
        <taxon>Apiaceae</taxon>
        <taxon>Apioideae</taxon>
        <taxon>Scandiceae</taxon>
        <taxon>Daucinae</taxon>
        <taxon>Daucus</taxon>
        <taxon>Daucus sect. Daucus</taxon>
    </lineage>
</organism>
<reference evidence="1" key="2">
    <citation type="submission" date="2022-03" db="EMBL/GenBank/DDBJ databases">
        <title>Draft title - Genomic analysis of global carrot germplasm unveils the trajectory of domestication and the origin of high carotenoid orange carrot.</title>
        <authorList>
            <person name="Iorizzo M."/>
            <person name="Ellison S."/>
            <person name="Senalik D."/>
            <person name="Macko-Podgorni A."/>
            <person name="Grzebelus D."/>
            <person name="Bostan H."/>
            <person name="Rolling W."/>
            <person name="Curaba J."/>
            <person name="Simon P."/>
        </authorList>
    </citation>
    <scope>NUCLEOTIDE SEQUENCE</scope>
    <source>
        <tissue evidence="1">Leaf</tissue>
    </source>
</reference>
<dbReference type="EMBL" id="CP093343">
    <property type="protein sequence ID" value="WOG81110.1"/>
    <property type="molecule type" value="Genomic_DNA"/>
</dbReference>
<reference evidence="1" key="1">
    <citation type="journal article" date="2016" name="Nat. Genet.">
        <title>A high-quality carrot genome assembly provides new insights into carotenoid accumulation and asterid genome evolution.</title>
        <authorList>
            <person name="Iorizzo M."/>
            <person name="Ellison S."/>
            <person name="Senalik D."/>
            <person name="Zeng P."/>
            <person name="Satapoomin P."/>
            <person name="Huang J."/>
            <person name="Bowman M."/>
            <person name="Iovene M."/>
            <person name="Sanseverino W."/>
            <person name="Cavagnaro P."/>
            <person name="Yildiz M."/>
            <person name="Macko-Podgorni A."/>
            <person name="Moranska E."/>
            <person name="Grzebelus E."/>
            <person name="Grzebelus D."/>
            <person name="Ashrafi H."/>
            <person name="Zheng Z."/>
            <person name="Cheng S."/>
            <person name="Spooner D."/>
            <person name="Van Deynze A."/>
            <person name="Simon P."/>
        </authorList>
    </citation>
    <scope>NUCLEOTIDE SEQUENCE</scope>
    <source>
        <tissue evidence="1">Leaf</tissue>
    </source>
</reference>
<sequence length="79" mass="8947">MQRCSSKAGIRDCPPHRPEEQWLCCFACLQRETQKTQGIRANLLLEEKLGKSIERAGSALALLPSARLRREKKRNSPVS</sequence>
<evidence type="ECO:0000313" key="2">
    <source>
        <dbReference type="Proteomes" id="UP000077755"/>
    </source>
</evidence>
<proteinExistence type="predicted"/>
<keyword evidence="2" id="KW-1185">Reference proteome</keyword>
<accession>A0AAF0VZM7</accession>
<dbReference type="AlphaFoldDB" id="A0AAF0VZM7"/>